<dbReference type="InterPro" id="IPR035973">
    <property type="entry name" value="Cyt_c_oxidase_su3-like_sf"/>
</dbReference>
<feature type="transmembrane region" description="Helical" evidence="9">
    <location>
        <begin position="239"/>
        <end position="258"/>
    </location>
</feature>
<evidence type="ECO:0000256" key="1">
    <source>
        <dbReference type="ARBA" id="ARBA00004141"/>
    </source>
</evidence>
<dbReference type="PROSITE" id="PS50253">
    <property type="entry name" value="COX3"/>
    <property type="match status" value="1"/>
</dbReference>
<organism evidence="11">
    <name type="scientific">Thulinius sp. DVL-2010</name>
    <dbReference type="NCBI Taxonomy" id="867920"/>
    <lineage>
        <taxon>Eukaryota</taxon>
        <taxon>Metazoa</taxon>
        <taxon>Ecdysozoa</taxon>
        <taxon>Tardigrada</taxon>
        <taxon>Eutardigrada</taxon>
        <taxon>Parachela</taxon>
        <taxon>Isohypsibioidea</taxon>
        <taxon>Doryphoribiidae</taxon>
        <taxon>Thulinius</taxon>
    </lineage>
</organism>
<evidence type="ECO:0000256" key="4">
    <source>
        <dbReference type="ARBA" id="ARBA00022692"/>
    </source>
</evidence>
<dbReference type="Gene3D" id="1.20.120.80">
    <property type="entry name" value="Cytochrome c oxidase, subunit III, four-helix bundle"/>
    <property type="match status" value="1"/>
</dbReference>
<feature type="domain" description="Heme-copper oxidase subunit III family profile" evidence="10">
    <location>
        <begin position="3"/>
        <end position="260"/>
    </location>
</feature>
<dbReference type="InterPro" id="IPR013833">
    <property type="entry name" value="Cyt_c_oxidase_su3_a-hlx"/>
</dbReference>
<geneLocation type="mitochondrion" evidence="11"/>
<keyword evidence="5" id="KW-1278">Translocase</keyword>
<dbReference type="InterPro" id="IPR024791">
    <property type="entry name" value="Cyt_c/ubiquinol_Oxase_su3"/>
</dbReference>
<evidence type="ECO:0000313" key="11">
    <source>
        <dbReference type="EMBL" id="ADK97597.1"/>
    </source>
</evidence>
<dbReference type="GO" id="GO:0004129">
    <property type="term" value="F:cytochrome-c oxidase activity"/>
    <property type="evidence" value="ECO:0007669"/>
    <property type="project" value="InterPro"/>
</dbReference>
<dbReference type="Gene3D" id="1.10.287.70">
    <property type="match status" value="1"/>
</dbReference>
<dbReference type="FunFam" id="1.20.120.80:FF:000002">
    <property type="entry name" value="Cytochrome c oxidase subunit 3"/>
    <property type="match status" value="1"/>
</dbReference>
<feature type="transmembrane region" description="Helical" evidence="9">
    <location>
        <begin position="40"/>
        <end position="57"/>
    </location>
</feature>
<feature type="transmembrane region" description="Helical" evidence="9">
    <location>
        <begin position="78"/>
        <end position="101"/>
    </location>
</feature>
<evidence type="ECO:0000259" key="10">
    <source>
        <dbReference type="PROSITE" id="PS50253"/>
    </source>
</evidence>
<name>F8RJB5_9BILA</name>
<dbReference type="GO" id="GO:0016020">
    <property type="term" value="C:membrane"/>
    <property type="evidence" value="ECO:0007669"/>
    <property type="project" value="UniProtKB-SubCell"/>
</dbReference>
<keyword evidence="4 8" id="KW-0812">Transmembrane</keyword>
<dbReference type="InterPro" id="IPR000298">
    <property type="entry name" value="Cyt_c_oxidase-like_su3"/>
</dbReference>
<evidence type="ECO:0000256" key="8">
    <source>
        <dbReference type="RuleBase" id="RU003375"/>
    </source>
</evidence>
<dbReference type="CTD" id="4514"/>
<evidence type="ECO:0000256" key="7">
    <source>
        <dbReference type="ARBA" id="ARBA00023136"/>
    </source>
</evidence>
<dbReference type="PANTHER" id="PTHR11403:SF7">
    <property type="entry name" value="CYTOCHROME C OXIDASE SUBUNIT 3"/>
    <property type="match status" value="1"/>
</dbReference>
<keyword evidence="6 9" id="KW-1133">Transmembrane helix</keyword>
<proteinExistence type="inferred from homology"/>
<dbReference type="GO" id="GO:0006123">
    <property type="term" value="P:mitochondrial electron transport, cytochrome c to oxygen"/>
    <property type="evidence" value="ECO:0007669"/>
    <property type="project" value="TreeGrafter"/>
</dbReference>
<sequence>MSQFHFFHIISPSPWPLIVGIFAMNSLASVIFMIMNHNNFILLLNTLLLMITVTSWWKDISKESSFQGYHSTQVMSGLRAGMLLFIISEILFFVSFFWMFFHSSLAPTMEIGNIWPPLGIQAMNPFQIPLLNTVILLSSGITVTWAHHSMMKNKMKMTHNSLLLTIILGVYFTILQGWEYWDASFTFSDSIFGSSFFIATGFHGLHVIIGTIFLWVSFERFKSGLLSQTHHLGFEMSIWYWHFVDVVWLFLYSFLYWWSY</sequence>
<dbReference type="CDD" id="cd01665">
    <property type="entry name" value="Cyt_c_Oxidase_III"/>
    <property type="match status" value="1"/>
</dbReference>
<feature type="transmembrane region" description="Helical" evidence="9">
    <location>
        <begin position="158"/>
        <end position="178"/>
    </location>
</feature>
<dbReference type="EMBL" id="HM600784">
    <property type="protein sequence ID" value="ADK97597.1"/>
    <property type="molecule type" value="Genomic_DNA"/>
</dbReference>
<keyword evidence="7 9" id="KW-0472">Membrane</keyword>
<comment type="subcellular location">
    <subcellularLocation>
        <location evidence="1">Membrane</location>
        <topology evidence="1">Multi-pass membrane protein</topology>
    </subcellularLocation>
</comment>
<feature type="transmembrane region" description="Helical" evidence="9">
    <location>
        <begin position="12"/>
        <end position="34"/>
    </location>
</feature>
<reference evidence="11" key="1">
    <citation type="journal article" date="2010" name="Genome Biol. Evol.">
        <title>Ecdysozoan mitogenomics: evidence for a common origin of the legged invertebrates, the Panarthropoda.</title>
        <authorList>
            <person name="Rota-Stabelli O."/>
            <person name="Kayal E."/>
            <person name="Gleeson D."/>
            <person name="Daub J."/>
            <person name="Boore J.L."/>
            <person name="Telford M.J."/>
            <person name="Pisani D."/>
            <person name="Blaxter M."/>
            <person name="Lavrov D.V."/>
        </authorList>
    </citation>
    <scope>NUCLEOTIDE SEQUENCE</scope>
</reference>
<feature type="transmembrane region" description="Helical" evidence="9">
    <location>
        <begin position="126"/>
        <end position="146"/>
    </location>
</feature>
<feature type="transmembrane region" description="Helical" evidence="9">
    <location>
        <begin position="190"/>
        <end position="218"/>
    </location>
</feature>
<evidence type="ECO:0000256" key="3">
    <source>
        <dbReference type="ARBA" id="ARBA00015944"/>
    </source>
</evidence>
<dbReference type="Pfam" id="PF00510">
    <property type="entry name" value="COX3"/>
    <property type="match status" value="1"/>
</dbReference>
<dbReference type="RefSeq" id="YP_004734071.1">
    <property type="nucleotide sequence ID" value="NC_015829.1"/>
</dbReference>
<dbReference type="GO" id="GO:0016491">
    <property type="term" value="F:oxidoreductase activity"/>
    <property type="evidence" value="ECO:0007669"/>
    <property type="project" value="UniProtKB-KW"/>
</dbReference>
<keyword evidence="8 11" id="KW-0496">Mitochondrion</keyword>
<evidence type="ECO:0000256" key="5">
    <source>
        <dbReference type="ARBA" id="ARBA00022967"/>
    </source>
</evidence>
<comment type="similarity">
    <text evidence="2 8">Belongs to the cytochrome c oxidase subunit 3 family.</text>
</comment>
<evidence type="ECO:0000256" key="2">
    <source>
        <dbReference type="ARBA" id="ARBA00010581"/>
    </source>
</evidence>
<dbReference type="GeneID" id="10965356"/>
<dbReference type="InterPro" id="IPR033945">
    <property type="entry name" value="Cyt_c_oxase_su3_dom"/>
</dbReference>
<accession>F8RJB5</accession>
<protein>
    <recommendedName>
        <fullName evidence="3 8">Cytochrome c oxidase subunit 3</fullName>
    </recommendedName>
</protein>
<dbReference type="GO" id="GO:0005739">
    <property type="term" value="C:mitochondrion"/>
    <property type="evidence" value="ECO:0007669"/>
    <property type="project" value="TreeGrafter"/>
</dbReference>
<dbReference type="SUPFAM" id="SSF81452">
    <property type="entry name" value="Cytochrome c oxidase subunit III-like"/>
    <property type="match status" value="1"/>
</dbReference>
<gene>
    <name evidence="11" type="primary">cox3</name>
</gene>
<dbReference type="AlphaFoldDB" id="F8RJB5"/>
<evidence type="ECO:0000256" key="6">
    <source>
        <dbReference type="ARBA" id="ARBA00022989"/>
    </source>
</evidence>
<comment type="function">
    <text evidence="8">Component of the cytochrome c oxidase, the last enzyme in the mitochondrial electron transport chain which drives oxidative phosphorylation. The respiratory chain contains 3 multisubunit complexes succinate dehydrogenase (complex II, CII), ubiquinol-cytochrome c oxidoreductase (cytochrome b-c1 complex, complex III, CIII) and cytochrome c oxidase (complex IV, CIV), that cooperate to transfer electrons derived from NADH and succinate to molecular oxygen, creating an electrochemical gradient over the inner membrane that drives transmembrane transport and the ATP synthase. Cytochrome c oxidase is the component of the respiratory chain that catalyzes the reduction of oxygen to water. Electrons originating from reduced cytochrome c in the intermembrane space (IMS) are transferred via the dinuclear copper A center (CU(A)) of subunit 2 and heme A of subunit 1 to the active site in subunit 1, a binuclear center (BNC) formed by heme A3 and copper B (CU(B)). The BNC reduces molecular oxygen to 2 water molecules using 4 electrons from cytochrome c in the IMS and 4 protons from the mitochondrial matrix.</text>
</comment>
<keyword evidence="11" id="KW-0560">Oxidoreductase</keyword>
<evidence type="ECO:0000256" key="9">
    <source>
        <dbReference type="SAM" id="Phobius"/>
    </source>
</evidence>
<dbReference type="PANTHER" id="PTHR11403">
    <property type="entry name" value="CYTOCHROME C OXIDASE SUBUNIT III"/>
    <property type="match status" value="1"/>
</dbReference>